<organism evidence="1 2">
    <name type="scientific">Rubripirellula tenax</name>
    <dbReference type="NCBI Taxonomy" id="2528015"/>
    <lineage>
        <taxon>Bacteria</taxon>
        <taxon>Pseudomonadati</taxon>
        <taxon>Planctomycetota</taxon>
        <taxon>Planctomycetia</taxon>
        <taxon>Pirellulales</taxon>
        <taxon>Pirellulaceae</taxon>
        <taxon>Rubripirellula</taxon>
    </lineage>
</organism>
<sequence length="105" mass="11662">MFAMEMNLPFAMDLIRRSLRSDIPNNRIEMAAVLAIIDLPWWDVGLAALLSRVFVWGGCCRVSVLGTGRLWQAFWWASFAAWDVVSAALCSVRFGGVARRSVAVA</sequence>
<dbReference type="AlphaFoldDB" id="A0A5C6E897"/>
<dbReference type="Proteomes" id="UP000318288">
    <property type="component" value="Unassembled WGS sequence"/>
</dbReference>
<gene>
    <name evidence="1" type="ORF">Poly51_58300</name>
</gene>
<accession>A0A5C6E897</accession>
<keyword evidence="2" id="KW-1185">Reference proteome</keyword>
<dbReference type="EMBL" id="SJPW01000009">
    <property type="protein sequence ID" value="TWU44764.1"/>
    <property type="molecule type" value="Genomic_DNA"/>
</dbReference>
<evidence type="ECO:0000313" key="1">
    <source>
        <dbReference type="EMBL" id="TWU44764.1"/>
    </source>
</evidence>
<proteinExistence type="predicted"/>
<protein>
    <submittedName>
        <fullName evidence="1">Uncharacterized protein</fullName>
    </submittedName>
</protein>
<evidence type="ECO:0000313" key="2">
    <source>
        <dbReference type="Proteomes" id="UP000318288"/>
    </source>
</evidence>
<comment type="caution">
    <text evidence="1">The sequence shown here is derived from an EMBL/GenBank/DDBJ whole genome shotgun (WGS) entry which is preliminary data.</text>
</comment>
<reference evidence="1 2" key="1">
    <citation type="submission" date="2019-02" db="EMBL/GenBank/DDBJ databases">
        <title>Deep-cultivation of Planctomycetes and their phenomic and genomic characterization uncovers novel biology.</title>
        <authorList>
            <person name="Wiegand S."/>
            <person name="Jogler M."/>
            <person name="Boedeker C."/>
            <person name="Pinto D."/>
            <person name="Vollmers J."/>
            <person name="Rivas-Marin E."/>
            <person name="Kohn T."/>
            <person name="Peeters S.H."/>
            <person name="Heuer A."/>
            <person name="Rast P."/>
            <person name="Oberbeckmann S."/>
            <person name="Bunk B."/>
            <person name="Jeske O."/>
            <person name="Meyerdierks A."/>
            <person name="Storesund J.E."/>
            <person name="Kallscheuer N."/>
            <person name="Luecker S."/>
            <person name="Lage O.M."/>
            <person name="Pohl T."/>
            <person name="Merkel B.J."/>
            <person name="Hornburger P."/>
            <person name="Mueller R.-W."/>
            <person name="Bruemmer F."/>
            <person name="Labrenz M."/>
            <person name="Spormann A.M."/>
            <person name="Op Den Camp H."/>
            <person name="Overmann J."/>
            <person name="Amann R."/>
            <person name="Jetten M.S.M."/>
            <person name="Mascher T."/>
            <person name="Medema M.H."/>
            <person name="Devos D.P."/>
            <person name="Kaster A.-K."/>
            <person name="Ovreas L."/>
            <person name="Rohde M."/>
            <person name="Galperin M.Y."/>
            <person name="Jogler C."/>
        </authorList>
    </citation>
    <scope>NUCLEOTIDE SEQUENCE [LARGE SCALE GENOMIC DNA]</scope>
    <source>
        <strain evidence="1 2">Poly51</strain>
    </source>
</reference>
<name>A0A5C6E897_9BACT</name>